<name>A0A2Z3L795_9BACT</name>
<organism evidence="1 2">
    <name type="scientific">Candidatus Cardinium hertigii</name>
    <dbReference type="NCBI Taxonomy" id="247481"/>
    <lineage>
        <taxon>Bacteria</taxon>
        <taxon>Pseudomonadati</taxon>
        <taxon>Bacteroidota</taxon>
        <taxon>Cytophagia</taxon>
        <taxon>Cytophagales</taxon>
        <taxon>Amoebophilaceae</taxon>
        <taxon>Candidatus Cardinium</taxon>
    </lineage>
</organism>
<protein>
    <recommendedName>
        <fullName evidence="3">Shikimate kinase</fullName>
    </recommendedName>
</protein>
<dbReference type="OrthoDB" id="193997at2"/>
<dbReference type="SUPFAM" id="SSF52540">
    <property type="entry name" value="P-loop containing nucleoside triphosphate hydrolases"/>
    <property type="match status" value="1"/>
</dbReference>
<sequence>MHNQHKNSNHKIIYLIGKPGIGKYTISQELSKFGYVICDNHLINNPILSLLPYDGLSSVPESIWSTIAHIRHVVYNFIEQEAYNSYVLTNVLYEVETDQLIYQAVEQMAEKRKSLYIPVKLSISEKEHVKRIVNPSRKIRYKSINPEDVYIKYKLIEISHPNLLELDVTTRSAKESAETIVRHISCLQ</sequence>
<gene>
    <name evidence="1" type="ORF">DK880_00246</name>
</gene>
<accession>A0A2Z3L795</accession>
<dbReference type="Gene3D" id="3.40.50.300">
    <property type="entry name" value="P-loop containing nucleotide triphosphate hydrolases"/>
    <property type="match status" value="1"/>
</dbReference>
<dbReference type="RefSeq" id="WP_109997027.1">
    <property type="nucleotide sequence ID" value="NZ_CP029619.1"/>
</dbReference>
<reference evidence="1 2" key="1">
    <citation type="submission" date="2018-05" db="EMBL/GenBank/DDBJ databases">
        <title>Candidatus Cardinium hertigii Genome Assembly.</title>
        <authorList>
            <person name="Showmaker K.C."/>
            <person name="Walden K.O."/>
            <person name="Fields C.J."/>
            <person name="Lambert K.N."/>
            <person name="Hudson M.E."/>
        </authorList>
    </citation>
    <scope>NUCLEOTIDE SEQUENCE [LARGE SCALE GENOMIC DNA]</scope>
    <source>
        <strain evidence="2">cHgTN10</strain>
    </source>
</reference>
<evidence type="ECO:0000313" key="1">
    <source>
        <dbReference type="EMBL" id="AWN81578.1"/>
    </source>
</evidence>
<evidence type="ECO:0000313" key="2">
    <source>
        <dbReference type="Proteomes" id="UP000245872"/>
    </source>
</evidence>
<dbReference type="KEGG" id="cher:DK880_00246"/>
<dbReference type="Proteomes" id="UP000245872">
    <property type="component" value="Chromosome"/>
</dbReference>
<evidence type="ECO:0008006" key="3">
    <source>
        <dbReference type="Google" id="ProtNLM"/>
    </source>
</evidence>
<dbReference type="EMBL" id="CP029619">
    <property type="protein sequence ID" value="AWN81578.1"/>
    <property type="molecule type" value="Genomic_DNA"/>
</dbReference>
<keyword evidence="2" id="KW-1185">Reference proteome</keyword>
<proteinExistence type="predicted"/>
<dbReference type="InterPro" id="IPR027417">
    <property type="entry name" value="P-loop_NTPase"/>
</dbReference>
<dbReference type="AlphaFoldDB" id="A0A2Z3L795"/>